<gene>
    <name evidence="2" type="ORF">FRY98_20240</name>
</gene>
<dbReference type="SUPFAM" id="SSF51126">
    <property type="entry name" value="Pectin lyase-like"/>
    <property type="match status" value="1"/>
</dbReference>
<dbReference type="OrthoDB" id="6502305at2"/>
<keyword evidence="3" id="KW-1185">Reference proteome</keyword>
<dbReference type="Pfam" id="PF12708">
    <property type="entry name" value="Pect-lyase_RHGA_epim"/>
    <property type="match status" value="1"/>
</dbReference>
<name>A0A5D0CNI5_9BACL</name>
<sequence length="424" mass="45537">MIDVTMLGARGDGRTDDSAAIQKALDQAMRSGDTVYFPSGVYMIRPGKALRVCGRTTVQGDGPTSVLRASGGGFGWELMRAAGDQMEIRDIVLDGNNRVNRVLVIGGGSHDVTVENVQVTRATHSTDPGSEFFTGIVAGIVIYGNSEAIRISGCEISHVQAVNLTSGSLIARGIYVTTAWGSAERVARDVTISNSHIHHIGPADDGDGIYYEDPALDGGQGSEVGSVISGNQFDHCAKRAIKIYADGITTRDNRITNSYLNNNYYMGTNKGKLAPDMYSAISLYGNHQLVERNSINGSGSFYAAIEVASGQEVHDITIQNNQIGMGERSSISGTTGIRLGNIRDFKILNNTVNNGERGIWTWQNASGGEIRGNILVQKRGGGIDLSTYLRGYVQRNIICANNRIRAAKFTVLTSPTNQNVVVRQ</sequence>
<dbReference type="Gene3D" id="2.160.20.10">
    <property type="entry name" value="Single-stranded right-handed beta-helix, Pectin lyase-like"/>
    <property type="match status" value="1"/>
</dbReference>
<evidence type="ECO:0000313" key="2">
    <source>
        <dbReference type="EMBL" id="TYA11476.1"/>
    </source>
</evidence>
<organism evidence="2 3">
    <name type="scientific">Paenibacillus faecis</name>
    <dbReference type="NCBI Taxonomy" id="862114"/>
    <lineage>
        <taxon>Bacteria</taxon>
        <taxon>Bacillati</taxon>
        <taxon>Bacillota</taxon>
        <taxon>Bacilli</taxon>
        <taxon>Bacillales</taxon>
        <taxon>Paenibacillaceae</taxon>
        <taxon>Paenibacillus</taxon>
    </lineage>
</organism>
<dbReference type="InterPro" id="IPR006626">
    <property type="entry name" value="PbH1"/>
</dbReference>
<dbReference type="Proteomes" id="UP000325218">
    <property type="component" value="Unassembled WGS sequence"/>
</dbReference>
<reference evidence="2 3" key="1">
    <citation type="submission" date="2019-08" db="EMBL/GenBank/DDBJ databases">
        <title>Genome sequencing of Paenibacillus faecis DSM 23593(T).</title>
        <authorList>
            <person name="Kook J.-K."/>
            <person name="Park S.-N."/>
            <person name="Lim Y.K."/>
        </authorList>
    </citation>
    <scope>NUCLEOTIDE SEQUENCE [LARGE SCALE GENOMIC DNA]</scope>
    <source>
        <strain evidence="2 3">DSM 23593</strain>
    </source>
</reference>
<accession>A0A5D0CNI5</accession>
<evidence type="ECO:0000313" key="3">
    <source>
        <dbReference type="Proteomes" id="UP000325218"/>
    </source>
</evidence>
<dbReference type="InterPro" id="IPR024535">
    <property type="entry name" value="RHGA/B-epi-like_pectate_lyase"/>
</dbReference>
<dbReference type="InterPro" id="IPR011050">
    <property type="entry name" value="Pectin_lyase_fold/virulence"/>
</dbReference>
<dbReference type="AlphaFoldDB" id="A0A5D0CNI5"/>
<protein>
    <recommendedName>
        <fullName evidence="1">Rhamnogalacturonase A/B/Epimerase-like pectate lyase domain-containing protein</fullName>
    </recommendedName>
</protein>
<dbReference type="InterPro" id="IPR012334">
    <property type="entry name" value="Pectin_lyas_fold"/>
</dbReference>
<feature type="domain" description="Rhamnogalacturonase A/B/Epimerase-like pectate lyase" evidence="1">
    <location>
        <begin position="2"/>
        <end position="194"/>
    </location>
</feature>
<comment type="caution">
    <text evidence="2">The sequence shown here is derived from an EMBL/GenBank/DDBJ whole genome shotgun (WGS) entry which is preliminary data.</text>
</comment>
<proteinExistence type="predicted"/>
<dbReference type="SMART" id="SM00710">
    <property type="entry name" value="PbH1"/>
    <property type="match status" value="8"/>
</dbReference>
<dbReference type="RefSeq" id="WP_148455348.1">
    <property type="nucleotide sequence ID" value="NZ_VSDO01000004.1"/>
</dbReference>
<evidence type="ECO:0000259" key="1">
    <source>
        <dbReference type="Pfam" id="PF12708"/>
    </source>
</evidence>
<dbReference type="EMBL" id="VSDO01000004">
    <property type="protein sequence ID" value="TYA11476.1"/>
    <property type="molecule type" value="Genomic_DNA"/>
</dbReference>